<dbReference type="EMBL" id="CP000383">
    <property type="protein sequence ID" value="ABG58743.1"/>
    <property type="molecule type" value="Genomic_DNA"/>
</dbReference>
<evidence type="ECO:0000313" key="3">
    <source>
        <dbReference type="EMBL" id="ABG58743.1"/>
    </source>
</evidence>
<name>A0A6N4SQT7_CYTH3</name>
<dbReference type="Gene3D" id="1.10.530.10">
    <property type="match status" value="1"/>
</dbReference>
<dbReference type="GO" id="GO:0033925">
    <property type="term" value="F:mannosyl-glycoprotein endo-beta-N-acetylglucosaminidase activity"/>
    <property type="evidence" value="ECO:0007669"/>
    <property type="project" value="UniProtKB-EC"/>
</dbReference>
<dbReference type="PRINTS" id="PR01002">
    <property type="entry name" value="FLGFLGJ"/>
</dbReference>
<dbReference type="PANTHER" id="PTHR33308:SF9">
    <property type="entry name" value="PEPTIDOGLYCAN HYDROLASE FLGJ"/>
    <property type="match status" value="1"/>
</dbReference>
<dbReference type="AlphaFoldDB" id="A0A6N4SQT7"/>
<dbReference type="EC" id="3.2.1.96" evidence="3"/>
<dbReference type="Pfam" id="PF01832">
    <property type="entry name" value="Glucosaminidase"/>
    <property type="match status" value="1"/>
</dbReference>
<dbReference type="InterPro" id="IPR051056">
    <property type="entry name" value="Glycosyl_Hydrolase_73"/>
</dbReference>
<dbReference type="GO" id="GO:0004040">
    <property type="term" value="F:amidase activity"/>
    <property type="evidence" value="ECO:0007669"/>
    <property type="project" value="InterPro"/>
</dbReference>
<dbReference type="RefSeq" id="WP_011584858.1">
    <property type="nucleotide sequence ID" value="NC_008255.1"/>
</dbReference>
<proteinExistence type="predicted"/>
<dbReference type="PANTHER" id="PTHR33308">
    <property type="entry name" value="PEPTIDOGLYCAN HYDROLASE FLGJ"/>
    <property type="match status" value="1"/>
</dbReference>
<dbReference type="SMART" id="SM00047">
    <property type="entry name" value="LYZ2"/>
    <property type="match status" value="1"/>
</dbReference>
<gene>
    <name evidence="3" type="primary">flgJ</name>
    <name evidence="3" type="ordered locus">CHU_1472</name>
</gene>
<feature type="domain" description="Mannosyl-glycoprotein endo-beta-N-acetylglucosamidase-like" evidence="2">
    <location>
        <begin position="2"/>
        <end position="157"/>
    </location>
</feature>
<dbReference type="InterPro" id="IPR002901">
    <property type="entry name" value="MGlyc_endo_b_GlcNAc-like_dom"/>
</dbReference>
<accession>A0A6N4SQT7</accession>
<dbReference type="Gene3D" id="4.10.80.30">
    <property type="entry name" value="DNA polymerase, domain 6"/>
    <property type="match status" value="1"/>
</dbReference>
<protein>
    <submittedName>
        <fullName evidence="3">Peptidoglycan hydrolase, glycoside hydrolase family 73 protein</fullName>
        <ecNumber evidence="3">3.2.1.96</ecNumber>
    </submittedName>
</protein>
<reference evidence="3 4" key="1">
    <citation type="journal article" date="2007" name="Appl. Environ. Microbiol.">
        <title>Genome sequence of the cellulolytic gliding bacterium Cytophaga hutchinsonii.</title>
        <authorList>
            <person name="Xie G."/>
            <person name="Bruce D.C."/>
            <person name="Challacombe J.F."/>
            <person name="Chertkov O."/>
            <person name="Detter J.C."/>
            <person name="Gilna P."/>
            <person name="Han C.S."/>
            <person name="Lucas S."/>
            <person name="Misra M."/>
            <person name="Myers G.L."/>
            <person name="Richardson P."/>
            <person name="Tapia R."/>
            <person name="Thayer N."/>
            <person name="Thompson L.S."/>
            <person name="Brettin T.S."/>
            <person name="Henrissat B."/>
            <person name="Wilson D.B."/>
            <person name="McBride M.J."/>
        </authorList>
    </citation>
    <scope>NUCLEOTIDE SEQUENCE [LARGE SCALE GENOMIC DNA]</scope>
    <source>
        <strain evidence="4">ATCC 33406 / DSM 1761 / CIP 103989 / NBRC 15051 / NCIMB 9469 / D465</strain>
    </source>
</reference>
<organism evidence="3 4">
    <name type="scientific">Cytophaga hutchinsonii (strain ATCC 33406 / DSM 1761 / CIP 103989 / NBRC 15051 / NCIMB 9469 / D465)</name>
    <dbReference type="NCBI Taxonomy" id="269798"/>
    <lineage>
        <taxon>Bacteria</taxon>
        <taxon>Pseudomonadati</taxon>
        <taxon>Bacteroidota</taxon>
        <taxon>Cytophagia</taxon>
        <taxon>Cytophagales</taxon>
        <taxon>Cytophagaceae</taxon>
        <taxon>Cytophaga</taxon>
    </lineage>
</organism>
<evidence type="ECO:0000256" key="1">
    <source>
        <dbReference type="ARBA" id="ARBA00022801"/>
    </source>
</evidence>
<sequence length="170" mass="19046">MTREEYIEKFKAIVIDSVSGTGLFPSVMMAQAILESSNKYGQPGASMLAKEFNNHFGVKADRSWKGKKVNLKTREVIKNSSVMIGDFFRVYDHAANSFKDRNTFLLKNPTYTKAGVFLSQTPEAQAEALQRAGYATDPKYANLIKALIKMYNLKELDEIARKNDSSSMVA</sequence>
<evidence type="ECO:0000313" key="4">
    <source>
        <dbReference type="Proteomes" id="UP000001822"/>
    </source>
</evidence>
<keyword evidence="1 3" id="KW-0378">Hydrolase</keyword>
<keyword evidence="3" id="KW-0326">Glycosidase</keyword>
<dbReference type="KEGG" id="chu:CHU_1472"/>
<evidence type="ECO:0000259" key="2">
    <source>
        <dbReference type="SMART" id="SM00047"/>
    </source>
</evidence>
<keyword evidence="4" id="KW-1185">Reference proteome</keyword>
<dbReference type="Proteomes" id="UP000001822">
    <property type="component" value="Chromosome"/>
</dbReference>